<feature type="region of interest" description="Disordered" evidence="1">
    <location>
        <begin position="69"/>
        <end position="113"/>
    </location>
</feature>
<gene>
    <name evidence="2" type="ORF">C8F04DRAFT_1227342</name>
</gene>
<accession>A0AAD6TGB4</accession>
<keyword evidence="3" id="KW-1185">Reference proteome</keyword>
<name>A0AAD6TGB4_9AGAR</name>
<dbReference type="AlphaFoldDB" id="A0AAD6TGB4"/>
<protein>
    <submittedName>
        <fullName evidence="2">Uncharacterized protein</fullName>
    </submittedName>
</protein>
<sequence>MASATHICLLGVWHNSPRISFDDAPATTARPTAPLPDATAPWPAPAPPTVTCSRYRTICLALALSPSLPRMNAHRPTPPRCAKHSNPRTNSRYSRAERGSEKRNASRRGDAQMLRDPNFEVPRLIRMRSVLVFRVDTVARGLPPGTMTSAVEVEVVCTAPGTLEEAVVGAGCAIDEESGRGGLRAGGRARLTEVSQVQLLLVSAAQSCLGLVREQAASSYSYWPIGRT</sequence>
<evidence type="ECO:0000313" key="3">
    <source>
        <dbReference type="Proteomes" id="UP001218188"/>
    </source>
</evidence>
<feature type="compositionally biased region" description="Basic and acidic residues" evidence="1">
    <location>
        <begin position="94"/>
        <end position="110"/>
    </location>
</feature>
<reference evidence="2" key="1">
    <citation type="submission" date="2023-03" db="EMBL/GenBank/DDBJ databases">
        <title>Massive genome expansion in bonnet fungi (Mycena s.s.) driven by repeated elements and novel gene families across ecological guilds.</title>
        <authorList>
            <consortium name="Lawrence Berkeley National Laboratory"/>
            <person name="Harder C.B."/>
            <person name="Miyauchi S."/>
            <person name="Viragh M."/>
            <person name="Kuo A."/>
            <person name="Thoen E."/>
            <person name="Andreopoulos B."/>
            <person name="Lu D."/>
            <person name="Skrede I."/>
            <person name="Drula E."/>
            <person name="Henrissat B."/>
            <person name="Morin E."/>
            <person name="Kohler A."/>
            <person name="Barry K."/>
            <person name="LaButti K."/>
            <person name="Morin E."/>
            <person name="Salamov A."/>
            <person name="Lipzen A."/>
            <person name="Mereny Z."/>
            <person name="Hegedus B."/>
            <person name="Baldrian P."/>
            <person name="Stursova M."/>
            <person name="Weitz H."/>
            <person name="Taylor A."/>
            <person name="Grigoriev I.V."/>
            <person name="Nagy L.G."/>
            <person name="Martin F."/>
            <person name="Kauserud H."/>
        </authorList>
    </citation>
    <scope>NUCLEOTIDE SEQUENCE</scope>
    <source>
        <strain evidence="2">CBHHK200</strain>
    </source>
</reference>
<comment type="caution">
    <text evidence="2">The sequence shown here is derived from an EMBL/GenBank/DDBJ whole genome shotgun (WGS) entry which is preliminary data.</text>
</comment>
<dbReference type="Proteomes" id="UP001218188">
    <property type="component" value="Unassembled WGS sequence"/>
</dbReference>
<organism evidence="2 3">
    <name type="scientific">Mycena alexandri</name>
    <dbReference type="NCBI Taxonomy" id="1745969"/>
    <lineage>
        <taxon>Eukaryota</taxon>
        <taxon>Fungi</taxon>
        <taxon>Dikarya</taxon>
        <taxon>Basidiomycota</taxon>
        <taxon>Agaricomycotina</taxon>
        <taxon>Agaricomycetes</taxon>
        <taxon>Agaricomycetidae</taxon>
        <taxon>Agaricales</taxon>
        <taxon>Marasmiineae</taxon>
        <taxon>Mycenaceae</taxon>
        <taxon>Mycena</taxon>
    </lineage>
</organism>
<proteinExistence type="predicted"/>
<evidence type="ECO:0000256" key="1">
    <source>
        <dbReference type="SAM" id="MobiDB-lite"/>
    </source>
</evidence>
<feature type="region of interest" description="Disordered" evidence="1">
    <location>
        <begin position="23"/>
        <end position="43"/>
    </location>
</feature>
<evidence type="ECO:0000313" key="2">
    <source>
        <dbReference type="EMBL" id="KAJ7046084.1"/>
    </source>
</evidence>
<dbReference type="EMBL" id="JARJCM010000003">
    <property type="protein sequence ID" value="KAJ7046084.1"/>
    <property type="molecule type" value="Genomic_DNA"/>
</dbReference>
<feature type="compositionally biased region" description="Low complexity" evidence="1">
    <location>
        <begin position="24"/>
        <end position="41"/>
    </location>
</feature>